<protein>
    <submittedName>
        <fullName evidence="3">Uncharacterized protein</fullName>
    </submittedName>
</protein>
<gene>
    <name evidence="3" type="ORF">Ahy_B05g075597</name>
</gene>
<dbReference type="Proteomes" id="UP000289738">
    <property type="component" value="Chromosome B05"/>
</dbReference>
<keyword evidence="2" id="KW-0812">Transmembrane</keyword>
<feature type="compositionally biased region" description="Polar residues" evidence="1">
    <location>
        <begin position="68"/>
        <end position="87"/>
    </location>
</feature>
<sequence length="248" mass="28391">MSAFSKSPNSLRSHQSQAHNFFLELNIRRLRLFHRERCIVFSLLQLFRSSSSPAQQFQKPLNLLPEAQTPQSHTPTHLLSSPLSKTQFKLERTEKNPSGTHSHRISPNPVARSRCTHRNPAAPQPRGTHSHRISSPLFAGVAPWKFRRRPRKLCRRRRKLPRRRVEALWPSPSPLFKRSLSLCSPVWPFSPSSSPPVFWYCVLSLGVPCLFMDYSDLLKLLFAIAIWCSAYITVAILTSFRAVNCLSA</sequence>
<reference evidence="3 4" key="1">
    <citation type="submission" date="2019-01" db="EMBL/GenBank/DDBJ databases">
        <title>Sequencing of cultivated peanut Arachis hypogaea provides insights into genome evolution and oil improvement.</title>
        <authorList>
            <person name="Chen X."/>
        </authorList>
    </citation>
    <scope>NUCLEOTIDE SEQUENCE [LARGE SCALE GENOMIC DNA]</scope>
    <source>
        <strain evidence="4">cv. Fuhuasheng</strain>
        <tissue evidence="3">Leaves</tissue>
    </source>
</reference>
<evidence type="ECO:0000313" key="3">
    <source>
        <dbReference type="EMBL" id="RYR08051.1"/>
    </source>
</evidence>
<organism evidence="3 4">
    <name type="scientific">Arachis hypogaea</name>
    <name type="common">Peanut</name>
    <dbReference type="NCBI Taxonomy" id="3818"/>
    <lineage>
        <taxon>Eukaryota</taxon>
        <taxon>Viridiplantae</taxon>
        <taxon>Streptophyta</taxon>
        <taxon>Embryophyta</taxon>
        <taxon>Tracheophyta</taxon>
        <taxon>Spermatophyta</taxon>
        <taxon>Magnoliopsida</taxon>
        <taxon>eudicotyledons</taxon>
        <taxon>Gunneridae</taxon>
        <taxon>Pentapetalae</taxon>
        <taxon>rosids</taxon>
        <taxon>fabids</taxon>
        <taxon>Fabales</taxon>
        <taxon>Fabaceae</taxon>
        <taxon>Papilionoideae</taxon>
        <taxon>50 kb inversion clade</taxon>
        <taxon>dalbergioids sensu lato</taxon>
        <taxon>Dalbergieae</taxon>
        <taxon>Pterocarpus clade</taxon>
        <taxon>Arachis</taxon>
    </lineage>
</organism>
<evidence type="ECO:0000256" key="1">
    <source>
        <dbReference type="SAM" id="MobiDB-lite"/>
    </source>
</evidence>
<keyword evidence="4" id="KW-1185">Reference proteome</keyword>
<name>A0A444Z1J1_ARAHY</name>
<dbReference type="AlphaFoldDB" id="A0A444Z1J1"/>
<dbReference type="EMBL" id="SDMP01000015">
    <property type="protein sequence ID" value="RYR08051.1"/>
    <property type="molecule type" value="Genomic_DNA"/>
</dbReference>
<keyword evidence="2" id="KW-0472">Membrane</keyword>
<proteinExistence type="predicted"/>
<feature type="transmembrane region" description="Helical" evidence="2">
    <location>
        <begin position="220"/>
        <end position="243"/>
    </location>
</feature>
<evidence type="ECO:0000256" key="2">
    <source>
        <dbReference type="SAM" id="Phobius"/>
    </source>
</evidence>
<evidence type="ECO:0000313" key="4">
    <source>
        <dbReference type="Proteomes" id="UP000289738"/>
    </source>
</evidence>
<comment type="caution">
    <text evidence="3">The sequence shown here is derived from an EMBL/GenBank/DDBJ whole genome shotgun (WGS) entry which is preliminary data.</text>
</comment>
<feature type="region of interest" description="Disordered" evidence="1">
    <location>
        <begin position="66"/>
        <end position="131"/>
    </location>
</feature>
<accession>A0A444Z1J1</accession>
<keyword evidence="2" id="KW-1133">Transmembrane helix</keyword>